<protein>
    <submittedName>
        <fullName evidence="1">Uncharacterized protein</fullName>
    </submittedName>
</protein>
<dbReference type="OrthoDB" id="3201410at2759"/>
<dbReference type="Proteomes" id="UP000027265">
    <property type="component" value="Unassembled WGS sequence"/>
</dbReference>
<name>A0A067PDV4_9AGAM</name>
<sequence>MEPEFVGDNIIPSSLDILCFLMECASTSMDMGIEQIRGVIKEAHPNWCVSVKRLHSIRSESPFIFNQCISNTPVLECPHRMQHQYVIVSSAGITSPWSPRDRLYGCLSSWEYTSNKDGDMRIEVISELLGIDRAVEVARFYDRCPTYRSCYYHAYGAICSDGDGDTQLNEVMNSVRSRRVDDIVGGVLVVTNRPMDTGQEVLPNVDAEELGKTLWWYHQAGLDHSEVFGCRELERFMINLDIEMWFEASSQCVE</sequence>
<organism evidence="1 2">
    <name type="scientific">Jaapia argillacea MUCL 33604</name>
    <dbReference type="NCBI Taxonomy" id="933084"/>
    <lineage>
        <taxon>Eukaryota</taxon>
        <taxon>Fungi</taxon>
        <taxon>Dikarya</taxon>
        <taxon>Basidiomycota</taxon>
        <taxon>Agaricomycotina</taxon>
        <taxon>Agaricomycetes</taxon>
        <taxon>Agaricomycetidae</taxon>
        <taxon>Jaapiales</taxon>
        <taxon>Jaapiaceae</taxon>
        <taxon>Jaapia</taxon>
    </lineage>
</organism>
<dbReference type="AlphaFoldDB" id="A0A067PDV4"/>
<evidence type="ECO:0000313" key="1">
    <source>
        <dbReference type="EMBL" id="KDQ52000.1"/>
    </source>
</evidence>
<keyword evidence="2" id="KW-1185">Reference proteome</keyword>
<evidence type="ECO:0000313" key="2">
    <source>
        <dbReference type="Proteomes" id="UP000027265"/>
    </source>
</evidence>
<dbReference type="EMBL" id="KL197743">
    <property type="protein sequence ID" value="KDQ52000.1"/>
    <property type="molecule type" value="Genomic_DNA"/>
</dbReference>
<dbReference type="HOGENOM" id="CLU_1094433_0_0_1"/>
<gene>
    <name evidence="1" type="ORF">JAAARDRAFT_50463</name>
</gene>
<proteinExistence type="predicted"/>
<reference evidence="2" key="1">
    <citation type="journal article" date="2014" name="Proc. Natl. Acad. Sci. U.S.A.">
        <title>Extensive sampling of basidiomycete genomes demonstrates inadequacy of the white-rot/brown-rot paradigm for wood decay fungi.</title>
        <authorList>
            <person name="Riley R."/>
            <person name="Salamov A.A."/>
            <person name="Brown D.W."/>
            <person name="Nagy L.G."/>
            <person name="Floudas D."/>
            <person name="Held B.W."/>
            <person name="Levasseur A."/>
            <person name="Lombard V."/>
            <person name="Morin E."/>
            <person name="Otillar R."/>
            <person name="Lindquist E.A."/>
            <person name="Sun H."/>
            <person name="LaButti K.M."/>
            <person name="Schmutz J."/>
            <person name="Jabbour D."/>
            <person name="Luo H."/>
            <person name="Baker S.E."/>
            <person name="Pisabarro A.G."/>
            <person name="Walton J.D."/>
            <person name="Blanchette R.A."/>
            <person name="Henrissat B."/>
            <person name="Martin F."/>
            <person name="Cullen D."/>
            <person name="Hibbett D.S."/>
            <person name="Grigoriev I.V."/>
        </authorList>
    </citation>
    <scope>NUCLEOTIDE SEQUENCE [LARGE SCALE GENOMIC DNA]</scope>
    <source>
        <strain evidence="2">MUCL 33604</strain>
    </source>
</reference>
<dbReference type="InParanoid" id="A0A067PDV4"/>
<accession>A0A067PDV4</accession>